<evidence type="ECO:0000256" key="4">
    <source>
        <dbReference type="ARBA" id="ARBA00022842"/>
    </source>
</evidence>
<organism evidence="7 8">
    <name type="scientific">Neolewinella marina</name>
    <dbReference type="NCBI Taxonomy" id="438751"/>
    <lineage>
        <taxon>Bacteria</taxon>
        <taxon>Pseudomonadati</taxon>
        <taxon>Bacteroidota</taxon>
        <taxon>Saprospiria</taxon>
        <taxon>Saprospirales</taxon>
        <taxon>Lewinellaceae</taxon>
        <taxon>Neolewinella</taxon>
    </lineage>
</organism>
<dbReference type="InterPro" id="IPR019307">
    <property type="entry name" value="RNA-bd_AU-1/RNase_E/G"/>
</dbReference>
<dbReference type="OrthoDB" id="9804278at2"/>
<accession>A0A2G0CJF9</accession>
<dbReference type="InterPro" id="IPR003029">
    <property type="entry name" value="S1_domain"/>
</dbReference>
<dbReference type="GO" id="GO:0004540">
    <property type="term" value="F:RNA nuclease activity"/>
    <property type="evidence" value="ECO:0007669"/>
    <property type="project" value="InterPro"/>
</dbReference>
<dbReference type="GO" id="GO:0003723">
    <property type="term" value="F:RNA binding"/>
    <property type="evidence" value="ECO:0007669"/>
    <property type="project" value="UniProtKB-KW"/>
</dbReference>
<dbReference type="PANTHER" id="PTHR30001:SF0">
    <property type="entry name" value="RIBONUCLEASE G"/>
    <property type="match status" value="1"/>
</dbReference>
<dbReference type="GO" id="GO:0046872">
    <property type="term" value="F:metal ion binding"/>
    <property type="evidence" value="ECO:0007669"/>
    <property type="project" value="UniProtKB-KW"/>
</dbReference>
<dbReference type="SUPFAM" id="SSF50249">
    <property type="entry name" value="Nucleic acid-binding proteins"/>
    <property type="match status" value="1"/>
</dbReference>
<evidence type="ECO:0000313" key="8">
    <source>
        <dbReference type="Proteomes" id="UP000226437"/>
    </source>
</evidence>
<dbReference type="SMART" id="SM00316">
    <property type="entry name" value="S1"/>
    <property type="match status" value="1"/>
</dbReference>
<dbReference type="AlphaFoldDB" id="A0A2G0CJF9"/>
<sequence length="517" mass="58335">MEKEMIVSSTGKEVEVALLEDGKLVEIHRQRSTDQFTVGDVFLGRVKRVTAPLNAAFVDIGHKKDAFLHYTDLGPKVRTLQKYADAAIKGKLSTSKLEKVDYEPEIVKTGKIDEVFSKKQVVLTQVLKEPISTKGPRLSCEITIPGRYLVITPFSETVAVSKKISTSEERKRLQLLVESIRPVNFGVIVRTAAEGKGVGELLEEINSLMDKWKSIVEGAKNATPPAKLLSEVDKTTGLLRDLLTPDFTKIVVDDKDLYETIKDYVKDIAKDRPNLVQYHKASKPVFDAHGVTKQIKSSFGKTATMPSGAYIVIEHTEAMHTIDVNSGNKMPSQNQAEAVLKINLEAAEEIARQLRLRDIGGIIVIDFIDMRDAEHRKKLAQTMRNAMKNDRAQHTILPLSKFGLMQITRQRVRPEVKITTAEKCPTCNGTGKVNATILLTDEIERDLNFIMEARPKAKLKLKVHPYISAYLKRGLPSAQMKWYMKHYRWLDIQSDNDFPITTFKFYDSKDDEIKLQN</sequence>
<dbReference type="RefSeq" id="WP_099105087.1">
    <property type="nucleotide sequence ID" value="NZ_JAATJF010000001.1"/>
</dbReference>
<reference evidence="7 8" key="1">
    <citation type="submission" date="2017-10" db="EMBL/GenBank/DDBJ databases">
        <title>The draft genome sequence of Lewinella marina KCTC 32374.</title>
        <authorList>
            <person name="Wang K."/>
        </authorList>
    </citation>
    <scope>NUCLEOTIDE SEQUENCE [LARGE SCALE GENOMIC DNA]</scope>
    <source>
        <strain evidence="7 8">MKG-38</strain>
    </source>
</reference>
<evidence type="ECO:0000256" key="1">
    <source>
        <dbReference type="ARBA" id="ARBA00001946"/>
    </source>
</evidence>
<gene>
    <name evidence="7" type="ORF">CGL56_03445</name>
</gene>
<keyword evidence="5" id="KW-0694">RNA-binding</keyword>
<comment type="cofactor">
    <cofactor evidence="1">
        <name>Mg(2+)</name>
        <dbReference type="ChEBI" id="CHEBI:18420"/>
    </cofactor>
</comment>
<dbReference type="EMBL" id="PDLO01000001">
    <property type="protein sequence ID" value="PHL00109.1"/>
    <property type="molecule type" value="Genomic_DNA"/>
</dbReference>
<dbReference type="PANTHER" id="PTHR30001">
    <property type="entry name" value="RIBONUCLEASE"/>
    <property type="match status" value="1"/>
</dbReference>
<keyword evidence="3" id="KW-0378">Hydrolase</keyword>
<dbReference type="Pfam" id="PF10150">
    <property type="entry name" value="RNase_E_G"/>
    <property type="match status" value="1"/>
</dbReference>
<keyword evidence="8" id="KW-1185">Reference proteome</keyword>
<keyword evidence="4" id="KW-0460">Magnesium</keyword>
<dbReference type="GO" id="GO:0005737">
    <property type="term" value="C:cytoplasm"/>
    <property type="evidence" value="ECO:0007669"/>
    <property type="project" value="TreeGrafter"/>
</dbReference>
<evidence type="ECO:0000256" key="2">
    <source>
        <dbReference type="ARBA" id="ARBA00022723"/>
    </source>
</evidence>
<comment type="caution">
    <text evidence="7">The sequence shown here is derived from an EMBL/GenBank/DDBJ whole genome shotgun (WGS) entry which is preliminary data.</text>
</comment>
<dbReference type="PROSITE" id="PS50126">
    <property type="entry name" value="S1"/>
    <property type="match status" value="1"/>
</dbReference>
<dbReference type="InterPro" id="IPR012340">
    <property type="entry name" value="NA-bd_OB-fold"/>
</dbReference>
<dbReference type="NCBIfam" id="TIGR00757">
    <property type="entry name" value="RNaseEG"/>
    <property type="match status" value="1"/>
</dbReference>
<keyword evidence="2" id="KW-0479">Metal-binding</keyword>
<dbReference type="GO" id="GO:0006364">
    <property type="term" value="P:rRNA processing"/>
    <property type="evidence" value="ECO:0007669"/>
    <property type="project" value="TreeGrafter"/>
</dbReference>
<dbReference type="CDD" id="cd04453">
    <property type="entry name" value="S1_RNase_E"/>
    <property type="match status" value="1"/>
</dbReference>
<evidence type="ECO:0000256" key="5">
    <source>
        <dbReference type="ARBA" id="ARBA00022884"/>
    </source>
</evidence>
<name>A0A2G0CJF9_9BACT</name>
<dbReference type="GO" id="GO:0016787">
    <property type="term" value="F:hydrolase activity"/>
    <property type="evidence" value="ECO:0007669"/>
    <property type="project" value="UniProtKB-KW"/>
</dbReference>
<dbReference type="Gene3D" id="2.40.50.140">
    <property type="entry name" value="Nucleic acid-binding proteins"/>
    <property type="match status" value="1"/>
</dbReference>
<protein>
    <submittedName>
        <fullName evidence="7">Ribonuclease E/G</fullName>
    </submittedName>
</protein>
<evidence type="ECO:0000259" key="6">
    <source>
        <dbReference type="PROSITE" id="PS50126"/>
    </source>
</evidence>
<feature type="domain" description="S1 motif" evidence="6">
    <location>
        <begin position="39"/>
        <end position="126"/>
    </location>
</feature>
<evidence type="ECO:0000313" key="7">
    <source>
        <dbReference type="EMBL" id="PHL00109.1"/>
    </source>
</evidence>
<dbReference type="InterPro" id="IPR004659">
    <property type="entry name" value="RNase_E/G"/>
</dbReference>
<dbReference type="Proteomes" id="UP000226437">
    <property type="component" value="Unassembled WGS sequence"/>
</dbReference>
<evidence type="ECO:0000256" key="3">
    <source>
        <dbReference type="ARBA" id="ARBA00022801"/>
    </source>
</evidence>
<proteinExistence type="predicted"/>